<name>A0A1I5NCV6_9BACI</name>
<keyword evidence="6" id="KW-1185">Reference proteome</keyword>
<dbReference type="SUPFAM" id="SSF47781">
    <property type="entry name" value="RuvA domain 2-like"/>
    <property type="match status" value="1"/>
</dbReference>
<evidence type="ECO:0000313" key="6">
    <source>
        <dbReference type="Proteomes" id="UP000198892"/>
    </source>
</evidence>
<dbReference type="Pfam" id="PF12836">
    <property type="entry name" value="HHH_3"/>
    <property type="match status" value="1"/>
</dbReference>
<dbReference type="InterPro" id="IPR004509">
    <property type="entry name" value="Competence_ComEA_HhH"/>
</dbReference>
<dbReference type="Proteomes" id="UP000198892">
    <property type="component" value="Unassembled WGS sequence"/>
</dbReference>
<dbReference type="SUPFAM" id="SSF56281">
    <property type="entry name" value="Metallo-hydrolase/oxidoreductase"/>
    <property type="match status" value="1"/>
</dbReference>
<evidence type="ECO:0000259" key="4">
    <source>
        <dbReference type="PROSITE" id="PS51272"/>
    </source>
</evidence>
<dbReference type="PANTHER" id="PTHR30619:SF7">
    <property type="entry name" value="BETA-LACTAMASE DOMAIN PROTEIN"/>
    <property type="match status" value="1"/>
</dbReference>
<dbReference type="SMART" id="SM00849">
    <property type="entry name" value="Lactamase_B"/>
    <property type="match status" value="1"/>
</dbReference>
<feature type="domain" description="SLH" evidence="4">
    <location>
        <begin position="145"/>
        <end position="208"/>
    </location>
</feature>
<dbReference type="Gene3D" id="1.10.150.320">
    <property type="entry name" value="Photosystem II 12 kDa extrinsic protein"/>
    <property type="match status" value="1"/>
</dbReference>
<sequence length="559" mass="60263">MKVWKYIFSTMLVGSVLTPSIFAAEGNFSDVDANFWAEAEIEYLAEEGIISGYDDGTFKPNEPVKRSQAASMIVEAFDLQTEDRPAADFTDIDQNYFAYDVAATVQDENIIGGNDGRFMPNDALTRGQMAAVLNRASSDVTSEGDQVSFEDMSQGDAFYNDVQAIAAHDITTGYSDGTFGPNDETTRAQFSVFLARTLDESFISDESDAPAQEPSSGKLEAHFIDVGQGDSIFVEYPNDQTMLVDGGTKSDGEKVVSYLLDEGVSSIDYLVSTHPDADHIGGLTTVLEELEVNNALGSGKTHTTETYDEYVSLVEQEGLSLSTPTEGATLGIDSAVTTKVLNVEPSSSDNNEASVVLKLSYGESDVLLTGDAGVEQEQDMVNEYNVEADILKAGHHGSNTSSSAPFIEEVDPEATILSYGEDNQHGHPVESVVDRLRNAGSDIYSTAEEGDIVFSITEGDYTVTASPWEGDGTPTDAQPEPEPTPQPDPEPEEPQGQINVNTAGYEELQEITGVGPTIAENIMNYREANGPFESIEELDNVSYIGPATIDEMRPDVTLD</sequence>
<dbReference type="AlphaFoldDB" id="A0A1I5NCV6"/>
<reference evidence="6" key="1">
    <citation type="submission" date="2016-10" db="EMBL/GenBank/DDBJ databases">
        <authorList>
            <person name="Varghese N."/>
            <person name="Submissions S."/>
        </authorList>
    </citation>
    <scope>NUCLEOTIDE SEQUENCE [LARGE SCALE GENOMIC DNA]</scope>
    <source>
        <strain evidence="6">S7</strain>
    </source>
</reference>
<feature type="region of interest" description="Disordered" evidence="2">
    <location>
        <begin position="463"/>
        <end position="497"/>
    </location>
</feature>
<feature type="domain" description="SLH" evidence="4">
    <location>
        <begin position="24"/>
        <end position="87"/>
    </location>
</feature>
<dbReference type="SMART" id="SM00278">
    <property type="entry name" value="HhH1"/>
    <property type="match status" value="1"/>
</dbReference>
<dbReference type="Pfam" id="PF00753">
    <property type="entry name" value="Lactamase_B"/>
    <property type="match status" value="1"/>
</dbReference>
<keyword evidence="1 3" id="KW-0732">Signal</keyword>
<evidence type="ECO:0000256" key="3">
    <source>
        <dbReference type="SAM" id="SignalP"/>
    </source>
</evidence>
<dbReference type="InterPro" id="IPR035681">
    <property type="entry name" value="ComA-like_MBL"/>
</dbReference>
<dbReference type="PROSITE" id="PS51272">
    <property type="entry name" value="SLH"/>
    <property type="match status" value="3"/>
</dbReference>
<dbReference type="GO" id="GO:0003677">
    <property type="term" value="F:DNA binding"/>
    <property type="evidence" value="ECO:0007669"/>
    <property type="project" value="InterPro"/>
</dbReference>
<evidence type="ECO:0000256" key="2">
    <source>
        <dbReference type="SAM" id="MobiDB-lite"/>
    </source>
</evidence>
<dbReference type="InterPro" id="IPR036866">
    <property type="entry name" value="RibonucZ/Hydroxyglut_hydro"/>
</dbReference>
<dbReference type="InterPro" id="IPR052159">
    <property type="entry name" value="Competence_DNA_uptake"/>
</dbReference>
<dbReference type="Pfam" id="PF00395">
    <property type="entry name" value="SLH"/>
    <property type="match status" value="3"/>
</dbReference>
<dbReference type="NCBIfam" id="TIGR00426">
    <property type="entry name" value="competence protein ComEA helix-hairpin-helix repeat region"/>
    <property type="match status" value="1"/>
</dbReference>
<evidence type="ECO:0000313" key="5">
    <source>
        <dbReference type="EMBL" id="SFP19517.1"/>
    </source>
</evidence>
<dbReference type="PANTHER" id="PTHR30619">
    <property type="entry name" value="DNA INTERNALIZATION/COMPETENCE PROTEIN COMEC/REC2"/>
    <property type="match status" value="1"/>
</dbReference>
<dbReference type="InterPro" id="IPR001119">
    <property type="entry name" value="SLH_dom"/>
</dbReference>
<protein>
    <submittedName>
        <fullName evidence="5">Competence protein ComEA helix-hairpin-helix repeat region</fullName>
    </submittedName>
</protein>
<feature type="signal peptide" evidence="3">
    <location>
        <begin position="1"/>
        <end position="23"/>
    </location>
</feature>
<dbReference type="GO" id="GO:0006281">
    <property type="term" value="P:DNA repair"/>
    <property type="evidence" value="ECO:0007669"/>
    <property type="project" value="InterPro"/>
</dbReference>
<dbReference type="InterPro" id="IPR001279">
    <property type="entry name" value="Metallo-B-lactamas"/>
</dbReference>
<dbReference type="InterPro" id="IPR010994">
    <property type="entry name" value="RuvA_2-like"/>
</dbReference>
<proteinExistence type="predicted"/>
<evidence type="ECO:0000256" key="1">
    <source>
        <dbReference type="ARBA" id="ARBA00022729"/>
    </source>
</evidence>
<dbReference type="Gene3D" id="3.60.15.10">
    <property type="entry name" value="Ribonuclease Z/Hydroxyacylglutathione hydrolase-like"/>
    <property type="match status" value="1"/>
</dbReference>
<dbReference type="STRING" id="1884432.SAMN05518683_10383"/>
<dbReference type="CDD" id="cd07731">
    <property type="entry name" value="ComA-like_MBL-fold"/>
    <property type="match status" value="1"/>
</dbReference>
<feature type="domain" description="SLH" evidence="4">
    <location>
        <begin position="88"/>
        <end position="144"/>
    </location>
</feature>
<organism evidence="5 6">
    <name type="scientific">Salibacterium halotolerans</name>
    <dbReference type="NCBI Taxonomy" id="1884432"/>
    <lineage>
        <taxon>Bacteria</taxon>
        <taxon>Bacillati</taxon>
        <taxon>Bacillota</taxon>
        <taxon>Bacilli</taxon>
        <taxon>Bacillales</taxon>
        <taxon>Bacillaceae</taxon>
    </lineage>
</organism>
<feature type="chain" id="PRO_5011733895" evidence="3">
    <location>
        <begin position="24"/>
        <end position="559"/>
    </location>
</feature>
<dbReference type="RefSeq" id="WP_170840934.1">
    <property type="nucleotide sequence ID" value="NZ_FOXD01000003.1"/>
</dbReference>
<dbReference type="EMBL" id="FOXD01000003">
    <property type="protein sequence ID" value="SFP19517.1"/>
    <property type="molecule type" value="Genomic_DNA"/>
</dbReference>
<dbReference type="InterPro" id="IPR003583">
    <property type="entry name" value="Hlx-hairpin-Hlx_DNA-bd_motif"/>
</dbReference>
<gene>
    <name evidence="5" type="ORF">SAMN05518683_10383</name>
</gene>
<accession>A0A1I5NCV6</accession>